<dbReference type="EC" id="3.1.-.-" evidence="3"/>
<keyword evidence="2 3" id="KW-0234">DNA repair</keyword>
<dbReference type="InterPro" id="IPR006084">
    <property type="entry name" value="XPG/Rad2"/>
</dbReference>
<dbReference type="GO" id="GO:0005634">
    <property type="term" value="C:nucleus"/>
    <property type="evidence" value="ECO:0007669"/>
    <property type="project" value="UniProtKB-SubCell"/>
</dbReference>
<name>E1Z2Z7_CHLVA</name>
<dbReference type="Proteomes" id="UP000008141">
    <property type="component" value="Unassembled WGS sequence"/>
</dbReference>
<keyword evidence="6" id="KW-1185">Reference proteome</keyword>
<reference evidence="5 6" key="1">
    <citation type="journal article" date="2010" name="Plant Cell">
        <title>The Chlorella variabilis NC64A genome reveals adaptation to photosymbiosis, coevolution with viruses, and cryptic sex.</title>
        <authorList>
            <person name="Blanc G."/>
            <person name="Duncan G."/>
            <person name="Agarkova I."/>
            <person name="Borodovsky M."/>
            <person name="Gurnon J."/>
            <person name="Kuo A."/>
            <person name="Lindquist E."/>
            <person name="Lucas S."/>
            <person name="Pangilinan J."/>
            <person name="Polle J."/>
            <person name="Salamov A."/>
            <person name="Terry A."/>
            <person name="Yamada T."/>
            <person name="Dunigan D.D."/>
            <person name="Grigoriev I.V."/>
            <person name="Claverie J.M."/>
            <person name="Van Etten J.L."/>
        </authorList>
    </citation>
    <scope>NUCLEOTIDE SEQUENCE [LARGE SCALE GENOMIC DNA]</scope>
    <source>
        <strain evidence="5 6">NC64A</strain>
    </source>
</reference>
<dbReference type="SUPFAM" id="SSF88723">
    <property type="entry name" value="PIN domain-like"/>
    <property type="match status" value="1"/>
</dbReference>
<dbReference type="RefSeq" id="XP_005851856.1">
    <property type="nucleotide sequence ID" value="XM_005851794.1"/>
</dbReference>
<keyword evidence="3" id="KW-0460">Magnesium</keyword>
<dbReference type="eggNOG" id="KOG2518">
    <property type="taxonomic scope" value="Eukaryota"/>
</dbReference>
<keyword evidence="3" id="KW-0479">Metal-binding</keyword>
<evidence type="ECO:0000313" key="5">
    <source>
        <dbReference type="EMBL" id="EFN59754.1"/>
    </source>
</evidence>
<gene>
    <name evidence="5" type="ORF">CHLNCDRAFT_13604</name>
</gene>
<keyword evidence="3" id="KW-0267">Excision nuclease</keyword>
<dbReference type="GO" id="GO:0006281">
    <property type="term" value="P:DNA repair"/>
    <property type="evidence" value="ECO:0007669"/>
    <property type="project" value="UniProtKB-UniRule"/>
</dbReference>
<dbReference type="PRINTS" id="PR00853">
    <property type="entry name" value="XPGRADSUPER"/>
</dbReference>
<organism evidence="6">
    <name type="scientific">Chlorella variabilis</name>
    <name type="common">Green alga</name>
    <dbReference type="NCBI Taxonomy" id="554065"/>
    <lineage>
        <taxon>Eukaryota</taxon>
        <taxon>Viridiplantae</taxon>
        <taxon>Chlorophyta</taxon>
        <taxon>core chlorophytes</taxon>
        <taxon>Trebouxiophyceae</taxon>
        <taxon>Chlorellales</taxon>
        <taxon>Chlorellaceae</taxon>
        <taxon>Chlorella clade</taxon>
        <taxon>Chlorella</taxon>
    </lineage>
</organism>
<dbReference type="PANTHER" id="PTHR11081">
    <property type="entry name" value="FLAP ENDONUCLEASE FAMILY MEMBER"/>
    <property type="match status" value="1"/>
</dbReference>
<comment type="similarity">
    <text evidence="3">Belongs to the XPG/RAD2 endonuclease family. EXO1 subfamily.</text>
</comment>
<dbReference type="EMBL" id="GL433835">
    <property type="protein sequence ID" value="EFN59754.1"/>
    <property type="molecule type" value="Genomic_DNA"/>
</dbReference>
<dbReference type="Gene3D" id="3.40.50.1010">
    <property type="entry name" value="5'-nuclease"/>
    <property type="match status" value="2"/>
</dbReference>
<dbReference type="STRING" id="554065.E1Z2Z7"/>
<feature type="domain" description="XPG-I" evidence="4">
    <location>
        <begin position="97"/>
        <end position="150"/>
    </location>
</feature>
<keyword evidence="3" id="KW-0228">DNA excision</keyword>
<dbReference type="KEGG" id="cvr:CHLNCDRAFT_13604"/>
<dbReference type="SMART" id="SM00484">
    <property type="entry name" value="XPGI"/>
    <property type="match status" value="1"/>
</dbReference>
<dbReference type="Pfam" id="PF00867">
    <property type="entry name" value="XPG_I"/>
    <property type="match status" value="1"/>
</dbReference>
<comment type="cofactor">
    <cofactor evidence="3">
        <name>Mg(2+)</name>
        <dbReference type="ChEBI" id="CHEBI:18420"/>
    </cofactor>
    <text evidence="3">Binds 2 magnesium ions per subunit. They probably participate in the reaction catalyzed by the enzyme. May bind an additional third magnesium ion after substrate binding.</text>
</comment>
<evidence type="ECO:0000256" key="2">
    <source>
        <dbReference type="ARBA" id="ARBA00023204"/>
    </source>
</evidence>
<keyword evidence="3" id="KW-0269">Exonuclease</keyword>
<protein>
    <recommendedName>
        <fullName evidence="3">Exonuclease 1</fullName>
        <ecNumber evidence="3">3.1.-.-</ecNumber>
    </recommendedName>
</protein>
<dbReference type="GO" id="GO:0017108">
    <property type="term" value="F:5'-flap endonuclease activity"/>
    <property type="evidence" value="ECO:0007669"/>
    <property type="project" value="TreeGrafter"/>
</dbReference>
<evidence type="ECO:0000313" key="6">
    <source>
        <dbReference type="Proteomes" id="UP000008141"/>
    </source>
</evidence>
<dbReference type="Pfam" id="PF00752">
    <property type="entry name" value="XPG_N"/>
    <property type="match status" value="1"/>
</dbReference>
<comment type="subcellular location">
    <subcellularLocation>
        <location evidence="3">Nucleus</location>
    </subcellularLocation>
</comment>
<keyword evidence="1 3" id="KW-0227">DNA damage</keyword>
<dbReference type="InterPro" id="IPR006086">
    <property type="entry name" value="XPG-I_dom"/>
</dbReference>
<keyword evidence="3" id="KW-0540">Nuclease</keyword>
<dbReference type="InterPro" id="IPR029060">
    <property type="entry name" value="PIN-like_dom_sf"/>
</dbReference>
<proteinExistence type="inferred from homology"/>
<comment type="function">
    <text evidence="3">5'-&gt;3' double-stranded DNA exonuclease which may also possess a cryptic 3'-&gt;5' double-stranded DNA exonuclease activity. Functions in DNA mismatch repair.</text>
</comment>
<dbReference type="GeneID" id="17359087"/>
<dbReference type="OrthoDB" id="26491at2759"/>
<dbReference type="PANTHER" id="PTHR11081:SF8">
    <property type="entry name" value="EXONUCLEASE 1"/>
    <property type="match status" value="1"/>
</dbReference>
<evidence type="ECO:0000256" key="1">
    <source>
        <dbReference type="ARBA" id="ARBA00022763"/>
    </source>
</evidence>
<dbReference type="InterPro" id="IPR006085">
    <property type="entry name" value="XPG_DNA_repair_N"/>
</dbReference>
<keyword evidence="3" id="KW-0238">DNA-binding</keyword>
<keyword evidence="3" id="KW-0539">Nucleus</keyword>
<dbReference type="PROSITE" id="PS00842">
    <property type="entry name" value="XPG_2"/>
    <property type="match status" value="1"/>
</dbReference>
<dbReference type="GO" id="GO:0003677">
    <property type="term" value="F:DNA binding"/>
    <property type="evidence" value="ECO:0007669"/>
    <property type="project" value="UniProtKB-UniRule"/>
</dbReference>
<evidence type="ECO:0000256" key="3">
    <source>
        <dbReference type="RuleBase" id="RU910737"/>
    </source>
</evidence>
<evidence type="ECO:0000259" key="4">
    <source>
        <dbReference type="SMART" id="SM00484"/>
    </source>
</evidence>
<accession>E1Z2Z7</accession>
<keyword evidence="3" id="KW-0378">Hydrolase</keyword>
<dbReference type="GO" id="GO:0046872">
    <property type="term" value="F:metal ion binding"/>
    <property type="evidence" value="ECO:0007669"/>
    <property type="project" value="UniProtKB-UniRule"/>
</dbReference>
<dbReference type="GO" id="GO:0035312">
    <property type="term" value="F:5'-3' DNA exonuclease activity"/>
    <property type="evidence" value="ECO:0007669"/>
    <property type="project" value="UniProtKB-UniRule"/>
</dbReference>
<sequence length="150" mass="16524">MGIDGLHGVLKPYCLPSHVRELAGHRVGVDAWSWLHRGAVGAARELATGERPWEERGKTIRLPALDVQGREQEAQGVFMQCVDVTADMAHEVAARLRERGVEFVVAPYEADPQLAYLSSIPEREGGIAAVITEDSDLVAYGCRRVLFKMD</sequence>
<dbReference type="InterPro" id="IPR019974">
    <property type="entry name" value="XPG_CS"/>
</dbReference>
<feature type="non-terminal residue" evidence="5">
    <location>
        <position position="150"/>
    </location>
</feature>
<dbReference type="AlphaFoldDB" id="E1Z2Z7"/>
<dbReference type="InParanoid" id="E1Z2Z7"/>